<dbReference type="AlphaFoldDB" id="A0A847CYN3"/>
<evidence type="ECO:0000313" key="1">
    <source>
        <dbReference type="EMBL" id="NLD25267.1"/>
    </source>
</evidence>
<dbReference type="Pfam" id="PF08713">
    <property type="entry name" value="DNA_alkylation"/>
    <property type="match status" value="1"/>
</dbReference>
<dbReference type="InterPro" id="IPR016024">
    <property type="entry name" value="ARM-type_fold"/>
</dbReference>
<dbReference type="InterPro" id="IPR014825">
    <property type="entry name" value="DNA_alkylation"/>
</dbReference>
<accession>A0A847CYN3</accession>
<protein>
    <submittedName>
        <fullName evidence="1">DNA alkylation repair protein</fullName>
    </submittedName>
</protein>
<dbReference type="PANTHER" id="PTHR34070:SF1">
    <property type="entry name" value="DNA ALKYLATION REPAIR PROTEIN"/>
    <property type="match status" value="1"/>
</dbReference>
<comment type="caution">
    <text evidence="1">The sequence shown here is derived from an EMBL/GenBank/DDBJ whole genome shotgun (WGS) entry which is preliminary data.</text>
</comment>
<dbReference type="SUPFAM" id="SSF48371">
    <property type="entry name" value="ARM repeat"/>
    <property type="match status" value="1"/>
</dbReference>
<gene>
    <name evidence="1" type="ORF">GX656_01340</name>
</gene>
<dbReference type="Gene3D" id="1.25.10.90">
    <property type="match status" value="1"/>
</dbReference>
<dbReference type="EMBL" id="JAAZBX010000003">
    <property type="protein sequence ID" value="NLD25267.1"/>
    <property type="molecule type" value="Genomic_DNA"/>
</dbReference>
<evidence type="ECO:0000313" key="2">
    <source>
        <dbReference type="Proteomes" id="UP000545876"/>
    </source>
</evidence>
<organism evidence="1 2">
    <name type="scientific">Candidatus Dojkabacteria bacterium</name>
    <dbReference type="NCBI Taxonomy" id="2099670"/>
    <lineage>
        <taxon>Bacteria</taxon>
        <taxon>Candidatus Dojkabacteria</taxon>
    </lineage>
</organism>
<proteinExistence type="predicted"/>
<dbReference type="CDD" id="cd06561">
    <property type="entry name" value="AlkD_like"/>
    <property type="match status" value="1"/>
</dbReference>
<sequence length="236" mass="28414">MNKAGDVLKELEYLKNSEKIKVFKKFFKTNEGEYGYGDMFWGISVPQVREISKRYFHDISFDEIKVLINHRIHEVRLTGYLILTYQYEKSENEKRKDIFDFYLNNLSGCNNWDLVDLSCYKIVGEYVLRNKEERKILYKLSKSKNLWEQRISIVSTYPMIKRKEFEDTLNISKLLLFHKHDLIHKAVGWMLREVGKQDMNVLRKFLNENINTIPRTTLRYSIEKMNKSERKGYLLK</sequence>
<reference evidence="1 2" key="1">
    <citation type="journal article" date="2020" name="Biotechnol. Biofuels">
        <title>New insights from the biogas microbiome by comprehensive genome-resolved metagenomics of nearly 1600 species originating from multiple anaerobic digesters.</title>
        <authorList>
            <person name="Campanaro S."/>
            <person name="Treu L."/>
            <person name="Rodriguez-R L.M."/>
            <person name="Kovalovszki A."/>
            <person name="Ziels R.M."/>
            <person name="Maus I."/>
            <person name="Zhu X."/>
            <person name="Kougias P.G."/>
            <person name="Basile A."/>
            <person name="Luo G."/>
            <person name="Schluter A."/>
            <person name="Konstantinidis K.T."/>
            <person name="Angelidaki I."/>
        </authorList>
    </citation>
    <scope>NUCLEOTIDE SEQUENCE [LARGE SCALE GENOMIC DNA]</scope>
    <source>
        <strain evidence="1">AS06rmzACSIP_65</strain>
    </source>
</reference>
<dbReference type="Proteomes" id="UP000545876">
    <property type="component" value="Unassembled WGS sequence"/>
</dbReference>
<dbReference type="PANTHER" id="PTHR34070">
    <property type="entry name" value="ARMADILLO-TYPE FOLD"/>
    <property type="match status" value="1"/>
</dbReference>
<name>A0A847CYN3_9BACT</name>